<dbReference type="EMBL" id="KZ293654">
    <property type="protein sequence ID" value="PBK94417.1"/>
    <property type="molecule type" value="Genomic_DNA"/>
</dbReference>
<dbReference type="AlphaFoldDB" id="A0A2H3DZ94"/>
<organism evidence="1 2">
    <name type="scientific">Armillaria gallica</name>
    <name type="common">Bulbous honey fungus</name>
    <name type="synonym">Armillaria bulbosa</name>
    <dbReference type="NCBI Taxonomy" id="47427"/>
    <lineage>
        <taxon>Eukaryota</taxon>
        <taxon>Fungi</taxon>
        <taxon>Dikarya</taxon>
        <taxon>Basidiomycota</taxon>
        <taxon>Agaricomycotina</taxon>
        <taxon>Agaricomycetes</taxon>
        <taxon>Agaricomycetidae</taxon>
        <taxon>Agaricales</taxon>
        <taxon>Marasmiineae</taxon>
        <taxon>Physalacriaceae</taxon>
        <taxon>Armillaria</taxon>
    </lineage>
</organism>
<keyword evidence="2" id="KW-1185">Reference proteome</keyword>
<gene>
    <name evidence="1" type="ORF">ARMGADRAFT_876297</name>
</gene>
<accession>A0A2H3DZ94</accession>
<feature type="non-terminal residue" evidence="1">
    <location>
        <position position="1"/>
    </location>
</feature>
<reference evidence="2" key="1">
    <citation type="journal article" date="2017" name="Nat. Ecol. Evol.">
        <title>Genome expansion and lineage-specific genetic innovations in the forest pathogenic fungi Armillaria.</title>
        <authorList>
            <person name="Sipos G."/>
            <person name="Prasanna A.N."/>
            <person name="Walter M.C."/>
            <person name="O'Connor E."/>
            <person name="Balint B."/>
            <person name="Krizsan K."/>
            <person name="Kiss B."/>
            <person name="Hess J."/>
            <person name="Varga T."/>
            <person name="Slot J."/>
            <person name="Riley R."/>
            <person name="Boka B."/>
            <person name="Rigling D."/>
            <person name="Barry K."/>
            <person name="Lee J."/>
            <person name="Mihaltcheva S."/>
            <person name="LaButti K."/>
            <person name="Lipzen A."/>
            <person name="Waldron R."/>
            <person name="Moloney N.M."/>
            <person name="Sperisen C."/>
            <person name="Kredics L."/>
            <person name="Vagvoelgyi C."/>
            <person name="Patrignani A."/>
            <person name="Fitzpatrick D."/>
            <person name="Nagy I."/>
            <person name="Doyle S."/>
            <person name="Anderson J.B."/>
            <person name="Grigoriev I.V."/>
            <person name="Gueldener U."/>
            <person name="Muensterkoetter M."/>
            <person name="Nagy L.G."/>
        </authorList>
    </citation>
    <scope>NUCLEOTIDE SEQUENCE [LARGE SCALE GENOMIC DNA]</scope>
    <source>
        <strain evidence="2">Ar21-2</strain>
    </source>
</reference>
<sequence>DTHYTVYRGPDNKYIPNFVGAVLPRHDHGDYEYYCCMMVQRTQAFMSFKFTSYQLDIMKNFNLRYECLDACDNFRAELKKGTTEAPGW</sequence>
<name>A0A2H3DZ94_ARMGA</name>
<proteinExistence type="predicted"/>
<evidence type="ECO:0000313" key="1">
    <source>
        <dbReference type="EMBL" id="PBK94417.1"/>
    </source>
</evidence>
<evidence type="ECO:0008006" key="3">
    <source>
        <dbReference type="Google" id="ProtNLM"/>
    </source>
</evidence>
<dbReference type="InParanoid" id="A0A2H3DZ94"/>
<dbReference type="OrthoDB" id="3259294at2759"/>
<protein>
    <recommendedName>
        <fullName evidence="3">Helitron helicase-like domain-containing protein</fullName>
    </recommendedName>
</protein>
<evidence type="ECO:0000313" key="2">
    <source>
        <dbReference type="Proteomes" id="UP000217790"/>
    </source>
</evidence>
<dbReference type="Proteomes" id="UP000217790">
    <property type="component" value="Unassembled WGS sequence"/>
</dbReference>
<feature type="non-terminal residue" evidence="1">
    <location>
        <position position="88"/>
    </location>
</feature>